<dbReference type="InterPro" id="IPR032774">
    <property type="entry name" value="WG_beta_rep"/>
</dbReference>
<dbReference type="Proteomes" id="UP000290013">
    <property type="component" value="Chromosome"/>
</dbReference>
<evidence type="ECO:0000313" key="3">
    <source>
        <dbReference type="Proteomes" id="UP000290013"/>
    </source>
</evidence>
<dbReference type="AlphaFoldDB" id="A0A4U8WCC8"/>
<dbReference type="EMBL" id="LR215974">
    <property type="protein sequence ID" value="VFB03962.1"/>
    <property type="molecule type" value="Genomic_DNA"/>
</dbReference>
<gene>
    <name evidence="2" type="ORF">NCTC12078_01985</name>
</gene>
<dbReference type="KEGG" id="ctai:NCTC12078_01985"/>
<evidence type="ECO:0000313" key="2">
    <source>
        <dbReference type="EMBL" id="VFB03962.1"/>
    </source>
</evidence>
<reference evidence="2 3" key="1">
    <citation type="submission" date="2019-02" db="EMBL/GenBank/DDBJ databases">
        <authorList>
            <consortium name="Pathogen Informatics"/>
        </authorList>
    </citation>
    <scope>NUCLEOTIDE SEQUENCE [LARGE SCALE GENOMIC DNA]</scope>
    <source>
        <strain evidence="2 3">3012STDY6944375</strain>
    </source>
</reference>
<evidence type="ECO:0000256" key="1">
    <source>
        <dbReference type="SAM" id="SignalP"/>
    </source>
</evidence>
<accession>A0A4U8WCC8</accession>
<sequence>MKLVKKIKILVIVLFSATAFCQSRQTTKKIAKNASGQNNTAALQTKNIGLPVVNESIPLLIPKKLNGKSGFVNQKGKFVIAPEYDLAMFFGEDCNLLNSPNEKIKHFGSELYATVEKNGVAFRISKAGKRVYQYKSDDLGRCKSDLKKALFYAYILNGKYGIIEDAKFKNPADHSQFKIYPKYQYLYVLEGDDIANPMIIATHNDKFGVIDVDNKIVIPFEYSDIKRNYSWKLSKMFEVTKDDKNYYFIDSYNRSY</sequence>
<feature type="signal peptide" evidence="1">
    <location>
        <begin position="1"/>
        <end position="21"/>
    </location>
</feature>
<keyword evidence="1" id="KW-0732">Signal</keyword>
<name>A0A4U8WCC8_9FLAO</name>
<feature type="chain" id="PRO_5020788721" description="WG containing repeat-containing protein" evidence="1">
    <location>
        <begin position="22"/>
        <end position="256"/>
    </location>
</feature>
<protein>
    <recommendedName>
        <fullName evidence="4">WG containing repeat-containing protein</fullName>
    </recommendedName>
</protein>
<dbReference type="Pfam" id="PF14903">
    <property type="entry name" value="WG_beta_rep"/>
    <property type="match status" value="2"/>
</dbReference>
<organism evidence="2 3">
    <name type="scientific">Chryseobacterium taihuense</name>
    <dbReference type="NCBI Taxonomy" id="1141221"/>
    <lineage>
        <taxon>Bacteria</taxon>
        <taxon>Pseudomonadati</taxon>
        <taxon>Bacteroidota</taxon>
        <taxon>Flavobacteriia</taxon>
        <taxon>Flavobacteriales</taxon>
        <taxon>Weeksellaceae</taxon>
        <taxon>Chryseobacterium group</taxon>
        <taxon>Chryseobacterium</taxon>
    </lineage>
</organism>
<proteinExistence type="predicted"/>
<dbReference type="RefSeq" id="WP_130914373.1">
    <property type="nucleotide sequence ID" value="NZ_LR215974.1"/>
</dbReference>
<evidence type="ECO:0008006" key="4">
    <source>
        <dbReference type="Google" id="ProtNLM"/>
    </source>
</evidence>